<evidence type="ECO:0000313" key="2">
    <source>
        <dbReference type="EMBL" id="CAI0648968.1"/>
    </source>
</evidence>
<dbReference type="Gene3D" id="3.40.630.30">
    <property type="match status" value="1"/>
</dbReference>
<comment type="caution">
    <text evidence="2">The sequence shown here is derived from an EMBL/GenBank/DDBJ whole genome shotgun (WGS) entry which is preliminary data.</text>
</comment>
<dbReference type="PROSITE" id="PS51186">
    <property type="entry name" value="GNAT"/>
    <property type="match status" value="1"/>
</dbReference>
<dbReference type="Proteomes" id="UP001152533">
    <property type="component" value="Unassembled WGS sequence"/>
</dbReference>
<dbReference type="PANTHER" id="PTHR42791">
    <property type="entry name" value="GNAT FAMILY ACETYLTRANSFERASE"/>
    <property type="match status" value="1"/>
</dbReference>
<dbReference type="InterPro" id="IPR000182">
    <property type="entry name" value="GNAT_dom"/>
</dbReference>
<proteinExistence type="predicted"/>
<dbReference type="InterPro" id="IPR016181">
    <property type="entry name" value="Acyl_CoA_acyltransferase"/>
</dbReference>
<dbReference type="AlphaFoldDB" id="A0A9W4RUY1"/>
<protein>
    <recommendedName>
        <fullName evidence="1">N-acetyltransferase domain-containing protein</fullName>
    </recommendedName>
</protein>
<name>A0A9W4RUY1_9PEZI</name>
<reference evidence="2" key="1">
    <citation type="submission" date="2022-08" db="EMBL/GenBank/DDBJ databases">
        <authorList>
            <person name="Giroux E."/>
            <person name="Giroux E."/>
        </authorList>
    </citation>
    <scope>NUCLEOTIDE SEQUENCE</scope>
    <source>
        <strain evidence="2">H1091258</strain>
    </source>
</reference>
<dbReference type="SUPFAM" id="SSF55729">
    <property type="entry name" value="Acyl-CoA N-acyltransferases (Nat)"/>
    <property type="match status" value="1"/>
</dbReference>
<keyword evidence="3" id="KW-1185">Reference proteome</keyword>
<dbReference type="EMBL" id="CAMGZC010000630">
    <property type="protein sequence ID" value="CAI0648968.1"/>
    <property type="molecule type" value="Genomic_DNA"/>
</dbReference>
<dbReference type="PANTHER" id="PTHR42791:SF2">
    <property type="entry name" value="N-ACETYLTRANSFERASE DOMAIN-CONTAINING PROTEIN"/>
    <property type="match status" value="1"/>
</dbReference>
<dbReference type="Pfam" id="PF00583">
    <property type="entry name" value="Acetyltransf_1"/>
    <property type="match status" value="1"/>
</dbReference>
<dbReference type="GO" id="GO:0016747">
    <property type="term" value="F:acyltransferase activity, transferring groups other than amino-acyl groups"/>
    <property type="evidence" value="ECO:0007669"/>
    <property type="project" value="InterPro"/>
</dbReference>
<evidence type="ECO:0000259" key="1">
    <source>
        <dbReference type="PROSITE" id="PS51186"/>
    </source>
</evidence>
<dbReference type="CDD" id="cd04301">
    <property type="entry name" value="NAT_SF"/>
    <property type="match status" value="1"/>
</dbReference>
<evidence type="ECO:0000313" key="3">
    <source>
        <dbReference type="Proteomes" id="UP001152533"/>
    </source>
</evidence>
<feature type="domain" description="N-acetyltransferase" evidence="1">
    <location>
        <begin position="99"/>
        <end position="235"/>
    </location>
</feature>
<sequence length="254" mass="28819">MVAWKIVPCTLADAPALARNNMNAFWAMDKNWKLGWTIQNIELDFLIDEVIKRMPNNLLKNRETLRHFKAIDPETGALVGYARWELPAKYADAPEWVDAQIPDVSEEERKAIKERSDGAWWKPYSMNGINDCGPEKERILAEGRYITPHRVMESDRAIGLDYLAVHPDNTGKGVATALVQHGVRLAEEMGADVFILSFEAAVNIYKRQGLREVHKAYQDDTKYGGCGYWVYLLTREAKNQEGSRHENPAQTTGA</sequence>
<organism evidence="2 3">
    <name type="scientific">Colletotrichum noveboracense</name>
    <dbReference type="NCBI Taxonomy" id="2664923"/>
    <lineage>
        <taxon>Eukaryota</taxon>
        <taxon>Fungi</taxon>
        <taxon>Dikarya</taxon>
        <taxon>Ascomycota</taxon>
        <taxon>Pezizomycotina</taxon>
        <taxon>Sordariomycetes</taxon>
        <taxon>Hypocreomycetidae</taxon>
        <taxon>Glomerellales</taxon>
        <taxon>Glomerellaceae</taxon>
        <taxon>Colletotrichum</taxon>
        <taxon>Colletotrichum gloeosporioides species complex</taxon>
    </lineage>
</organism>
<dbReference type="InterPro" id="IPR052523">
    <property type="entry name" value="Trichothecene_AcTrans"/>
</dbReference>
<accession>A0A9W4RUY1</accession>
<gene>
    <name evidence="2" type="ORF">CGXH109_LOCUS81205</name>
</gene>